<proteinExistence type="predicted"/>
<dbReference type="Proteomes" id="UP000051236">
    <property type="component" value="Unassembled WGS sequence"/>
</dbReference>
<accession>A0A0R1XST3</accession>
<keyword evidence="3" id="KW-1185">Reference proteome</keyword>
<comment type="caution">
    <text evidence="2">The sequence shown here is derived from an EMBL/GenBank/DDBJ whole genome shotgun (WGS) entry which is preliminary data.</text>
</comment>
<dbReference type="STRING" id="1423734.FC83_GL002945"/>
<feature type="chain" id="PRO_5006413403" description="Surface layer protein A domain-containing protein" evidence="1">
    <location>
        <begin position="23"/>
        <end position="235"/>
    </location>
</feature>
<feature type="signal peptide" evidence="1">
    <location>
        <begin position="1"/>
        <end position="22"/>
    </location>
</feature>
<dbReference type="AlphaFoldDB" id="A0A0R1XST3"/>
<organism evidence="2 3">
    <name type="scientific">Agrilactobacillus composti DSM 18527 = JCM 14202</name>
    <dbReference type="NCBI Taxonomy" id="1423734"/>
    <lineage>
        <taxon>Bacteria</taxon>
        <taxon>Bacillati</taxon>
        <taxon>Bacillota</taxon>
        <taxon>Bacilli</taxon>
        <taxon>Lactobacillales</taxon>
        <taxon>Lactobacillaceae</taxon>
        <taxon>Agrilactobacillus</taxon>
    </lineage>
</organism>
<evidence type="ECO:0000313" key="2">
    <source>
        <dbReference type="EMBL" id="KRM33376.1"/>
    </source>
</evidence>
<evidence type="ECO:0008006" key="4">
    <source>
        <dbReference type="Google" id="ProtNLM"/>
    </source>
</evidence>
<protein>
    <recommendedName>
        <fullName evidence="4">Surface layer protein A domain-containing protein</fullName>
    </recommendedName>
</protein>
<evidence type="ECO:0000256" key="1">
    <source>
        <dbReference type="SAM" id="SignalP"/>
    </source>
</evidence>
<dbReference type="PATRIC" id="fig|1423734.3.peg.2994"/>
<reference evidence="2 3" key="1">
    <citation type="journal article" date="2015" name="Genome Announc.">
        <title>Expanding the biotechnology potential of lactobacilli through comparative genomics of 213 strains and associated genera.</title>
        <authorList>
            <person name="Sun Z."/>
            <person name="Harris H.M."/>
            <person name="McCann A."/>
            <person name="Guo C."/>
            <person name="Argimon S."/>
            <person name="Zhang W."/>
            <person name="Yang X."/>
            <person name="Jeffery I.B."/>
            <person name="Cooney J.C."/>
            <person name="Kagawa T.F."/>
            <person name="Liu W."/>
            <person name="Song Y."/>
            <person name="Salvetti E."/>
            <person name="Wrobel A."/>
            <person name="Rasinkangas P."/>
            <person name="Parkhill J."/>
            <person name="Rea M.C."/>
            <person name="O'Sullivan O."/>
            <person name="Ritari J."/>
            <person name="Douillard F.P."/>
            <person name="Paul Ross R."/>
            <person name="Yang R."/>
            <person name="Briner A.E."/>
            <person name="Felis G.E."/>
            <person name="de Vos W.M."/>
            <person name="Barrangou R."/>
            <person name="Klaenhammer T.R."/>
            <person name="Caufield P.W."/>
            <person name="Cui Y."/>
            <person name="Zhang H."/>
            <person name="O'Toole P.W."/>
        </authorList>
    </citation>
    <scope>NUCLEOTIDE SEQUENCE [LARGE SCALE GENOMIC DNA]</scope>
    <source>
        <strain evidence="2 3">DSM 18527</strain>
    </source>
</reference>
<sequence>MVIAGLAVTLGALTLSTALVSAATTIEKSHGIYYSRNQAIPLYHDPELTRPSGKTLDPAIDSWQAFYENINEAGQVVSVDLGGNQWVNTAIKAVYHNVAHNSAIYLEAFSGGKSIQLYSDPELKQPIGKLDPTISDWKITAVDYINESELIYSVDLGNNQWASIEAFPYMLPKAVMVDADNTLVNLAGQPTGKVTNTDINYLTFGVKYINDKVFINLGTDDQWIAADQVVPSLIP</sequence>
<dbReference type="EMBL" id="AZGA01000054">
    <property type="protein sequence ID" value="KRM33376.1"/>
    <property type="molecule type" value="Genomic_DNA"/>
</dbReference>
<evidence type="ECO:0000313" key="3">
    <source>
        <dbReference type="Proteomes" id="UP000051236"/>
    </source>
</evidence>
<keyword evidence="1" id="KW-0732">Signal</keyword>
<gene>
    <name evidence="2" type="ORF">FC83_GL002945</name>
</gene>
<name>A0A0R1XST3_9LACO</name>